<feature type="domain" description="Gelsolin-like" evidence="2">
    <location>
        <begin position="24"/>
        <end position="105"/>
    </location>
</feature>
<keyword evidence="1" id="KW-0677">Repeat</keyword>
<feature type="domain" description="Gelsolin-like" evidence="2">
    <location>
        <begin position="650"/>
        <end position="722"/>
    </location>
</feature>
<gene>
    <name evidence="5" type="primary">LOC112058519</name>
</gene>
<dbReference type="InterPro" id="IPR029006">
    <property type="entry name" value="ADF-H/Gelsolin-like_dom_sf"/>
</dbReference>
<evidence type="ECO:0000259" key="3">
    <source>
        <dbReference type="Pfam" id="PF25480"/>
    </source>
</evidence>
<dbReference type="Pfam" id="PF25480">
    <property type="entry name" value="DUF7904"/>
    <property type="match status" value="1"/>
</dbReference>
<dbReference type="Gene3D" id="3.40.20.10">
    <property type="entry name" value="Severin"/>
    <property type="match status" value="6"/>
</dbReference>
<dbReference type="SUPFAM" id="SSF55753">
    <property type="entry name" value="Actin depolymerizing proteins"/>
    <property type="match status" value="6"/>
</dbReference>
<dbReference type="SMART" id="SM00262">
    <property type="entry name" value="GEL"/>
    <property type="match status" value="6"/>
</dbReference>
<evidence type="ECO:0000256" key="1">
    <source>
        <dbReference type="ARBA" id="ARBA00022737"/>
    </source>
</evidence>
<dbReference type="RefSeq" id="XP_052746032.1">
    <property type="nucleotide sequence ID" value="XM_052890072.1"/>
</dbReference>
<evidence type="ECO:0000259" key="2">
    <source>
        <dbReference type="Pfam" id="PF00626"/>
    </source>
</evidence>
<dbReference type="PRINTS" id="PR00597">
    <property type="entry name" value="GELSOLIN"/>
</dbReference>
<proteinExistence type="predicted"/>
<sequence length="753" mass="84379">MEHPAFEEAGQEPGLEIWTIDKFEPVAIERKLYGKFYNGDSYIVLKTTGDNSSTLSYDVHFWLGSKTSQDKKGAAAILTITLDDQLGGRAVHHREVQGHETSHFLGYFQPAIRYLEGGNESGFNEVETNAGAEKRLLQLSGCENMRIEEVPADASSLTKDHCFILEVEHDIFVLMPDGARATQRRKIISVANSLRDDYHNGRATIEIIDEFSSDEDFEQFFEALGSGSKDDLVDDDSTQMYARENMSAVYFYKVLVGDEIELVQVNKPFRQRQLSSEDVFILDTPCSGVYVWLGRDVDPEVKRSYNSIAQQYLDVKGYPGWVPVTRVSDGAETSTFKQYFHSWDSVKPVTGGSVKSIASQFEAGLFSDDSDDGEAFAKFVGKSAAARSYMPDEGAGDLTIFRAAEEAEDITESQSESPRLYQGEVYVTRYQYKDDNDEDATVVYLWIGEKADDASKEAGLKLVGEIEEELEGNVTIVKIPQGKETKHFLSIFKGNLLIICGSKEEEYKAENFNKSYDDTGVRLFKVEGTKVGVDMRATQVEESANSLEDDDIYILETPSAVYMWNGKESSEQEQEAAKNFVTSLAGDKEVTEINQGDETDEFWEFLGGAPEEKEERSGWKLAANRRVTTPLTLTAVTVRASGKIRFEELPPGFTQKDLSDDGAYILDGGEELYLWLGAAIPERVKAARLKIIEEYIEDDGLDRSVDSAIVVTLKQGREPAIFKQLFPEWEDDLWENQASYEDIKNETKAANSK</sequence>
<dbReference type="InterPro" id="IPR007122">
    <property type="entry name" value="Villin/Gelsolin"/>
</dbReference>
<accession>A0ABM3M3H2</accession>
<feature type="domain" description="Gelsolin-like" evidence="2">
    <location>
        <begin position="537"/>
        <end position="603"/>
    </location>
</feature>
<feature type="domain" description="Gelsolin-like" evidence="2">
    <location>
        <begin position="268"/>
        <end position="336"/>
    </location>
</feature>
<protein>
    <submittedName>
        <fullName evidence="5">Gelsolin</fullName>
    </submittedName>
</protein>
<evidence type="ECO:0000313" key="4">
    <source>
        <dbReference type="Proteomes" id="UP001652582"/>
    </source>
</evidence>
<dbReference type="CDD" id="cd11288">
    <property type="entry name" value="gelsolin_S5_like"/>
    <property type="match status" value="1"/>
</dbReference>
<dbReference type="InterPro" id="IPR057226">
    <property type="entry name" value="DUF7904"/>
</dbReference>
<dbReference type="Proteomes" id="UP001652582">
    <property type="component" value="Chromosome 27"/>
</dbReference>
<dbReference type="PANTHER" id="PTHR11977">
    <property type="entry name" value="VILLIN"/>
    <property type="match status" value="1"/>
</dbReference>
<reference evidence="5" key="1">
    <citation type="submission" date="2025-08" db="UniProtKB">
        <authorList>
            <consortium name="RefSeq"/>
        </authorList>
    </citation>
    <scope>IDENTIFICATION</scope>
</reference>
<keyword evidence="4" id="KW-1185">Reference proteome</keyword>
<organism evidence="4 5">
    <name type="scientific">Bicyclus anynana</name>
    <name type="common">Squinting bush brown butterfly</name>
    <dbReference type="NCBI Taxonomy" id="110368"/>
    <lineage>
        <taxon>Eukaryota</taxon>
        <taxon>Metazoa</taxon>
        <taxon>Ecdysozoa</taxon>
        <taxon>Arthropoda</taxon>
        <taxon>Hexapoda</taxon>
        <taxon>Insecta</taxon>
        <taxon>Pterygota</taxon>
        <taxon>Neoptera</taxon>
        <taxon>Endopterygota</taxon>
        <taxon>Lepidoptera</taxon>
        <taxon>Glossata</taxon>
        <taxon>Ditrysia</taxon>
        <taxon>Papilionoidea</taxon>
        <taxon>Nymphalidae</taxon>
        <taxon>Satyrinae</taxon>
        <taxon>Satyrini</taxon>
        <taxon>Mycalesina</taxon>
        <taxon>Bicyclus</taxon>
    </lineage>
</organism>
<dbReference type="CDD" id="cd11290">
    <property type="entry name" value="gelsolin_S1_like"/>
    <property type="match status" value="1"/>
</dbReference>
<name>A0ABM3M3H2_BICAN</name>
<dbReference type="InterPro" id="IPR007123">
    <property type="entry name" value="Gelsolin-like_dom"/>
</dbReference>
<dbReference type="GeneID" id="112058519"/>
<evidence type="ECO:0000313" key="5">
    <source>
        <dbReference type="RefSeq" id="XP_052746032.1"/>
    </source>
</evidence>
<dbReference type="Pfam" id="PF00626">
    <property type="entry name" value="Gelsolin"/>
    <property type="match status" value="4"/>
</dbReference>
<feature type="domain" description="DUF7904" evidence="3">
    <location>
        <begin position="408"/>
        <end position="495"/>
    </location>
</feature>
<dbReference type="PANTHER" id="PTHR11977:SF123">
    <property type="entry name" value="GELSOLIN"/>
    <property type="match status" value="1"/>
</dbReference>